<dbReference type="EC" id="4.2.1.20" evidence="8"/>
<evidence type="ECO:0000313" key="11">
    <source>
        <dbReference type="Proteomes" id="UP000509418"/>
    </source>
</evidence>
<evidence type="ECO:0000256" key="8">
    <source>
        <dbReference type="HAMAP-Rule" id="MF_00131"/>
    </source>
</evidence>
<gene>
    <name evidence="8 10" type="primary">trpA</name>
    <name evidence="10" type="ORF">HUT05_25005</name>
</gene>
<evidence type="ECO:0000256" key="1">
    <source>
        <dbReference type="ARBA" id="ARBA00004733"/>
    </source>
</evidence>
<dbReference type="SUPFAM" id="SSF51366">
    <property type="entry name" value="Ribulose-phoshate binding barrel"/>
    <property type="match status" value="1"/>
</dbReference>
<dbReference type="RefSeq" id="WP_176576381.1">
    <property type="nucleotide sequence ID" value="NZ_CBDRGH010000036.1"/>
</dbReference>
<organism evidence="10 11">
    <name type="scientific">Streptomyces chartreusis</name>
    <dbReference type="NCBI Taxonomy" id="1969"/>
    <lineage>
        <taxon>Bacteria</taxon>
        <taxon>Bacillati</taxon>
        <taxon>Actinomycetota</taxon>
        <taxon>Actinomycetes</taxon>
        <taxon>Kitasatosporales</taxon>
        <taxon>Streptomycetaceae</taxon>
        <taxon>Streptomyces</taxon>
    </lineage>
</organism>
<comment type="function">
    <text evidence="8">The alpha subunit is responsible for the aldol cleavage of indoleglycerol phosphate to indole and glyceraldehyde 3-phosphate.</text>
</comment>
<comment type="catalytic activity">
    <reaction evidence="7 8">
        <text>(1S,2R)-1-C-(indol-3-yl)glycerol 3-phosphate + L-serine = D-glyceraldehyde 3-phosphate + L-tryptophan + H2O</text>
        <dbReference type="Rhea" id="RHEA:10532"/>
        <dbReference type="ChEBI" id="CHEBI:15377"/>
        <dbReference type="ChEBI" id="CHEBI:33384"/>
        <dbReference type="ChEBI" id="CHEBI:57912"/>
        <dbReference type="ChEBI" id="CHEBI:58866"/>
        <dbReference type="ChEBI" id="CHEBI:59776"/>
        <dbReference type="EC" id="4.2.1.20"/>
    </reaction>
</comment>
<name>A0A7H8TA10_STRCX</name>
<accession>A0A7H8TA10</accession>
<keyword evidence="5 8" id="KW-0057">Aromatic amino acid biosynthesis</keyword>
<dbReference type="UniPathway" id="UPA00035">
    <property type="reaction ID" value="UER00044"/>
</dbReference>
<keyword evidence="6 8" id="KW-0456">Lyase</keyword>
<dbReference type="Pfam" id="PF00290">
    <property type="entry name" value="Trp_syntA"/>
    <property type="match status" value="1"/>
</dbReference>
<evidence type="ECO:0000256" key="9">
    <source>
        <dbReference type="RuleBase" id="RU003662"/>
    </source>
</evidence>
<feature type="active site" description="Proton acceptor" evidence="8">
    <location>
        <position position="69"/>
    </location>
</feature>
<evidence type="ECO:0000256" key="2">
    <source>
        <dbReference type="ARBA" id="ARBA00011270"/>
    </source>
</evidence>
<dbReference type="Gene3D" id="3.20.20.70">
    <property type="entry name" value="Aldolase class I"/>
    <property type="match status" value="1"/>
</dbReference>
<dbReference type="NCBIfam" id="TIGR00262">
    <property type="entry name" value="trpA"/>
    <property type="match status" value="1"/>
</dbReference>
<comment type="similarity">
    <text evidence="8 9">Belongs to the TrpA family.</text>
</comment>
<evidence type="ECO:0000256" key="7">
    <source>
        <dbReference type="ARBA" id="ARBA00049047"/>
    </source>
</evidence>
<dbReference type="GO" id="GO:0004834">
    <property type="term" value="F:tryptophan synthase activity"/>
    <property type="evidence" value="ECO:0007669"/>
    <property type="project" value="UniProtKB-UniRule"/>
</dbReference>
<dbReference type="InterPro" id="IPR011060">
    <property type="entry name" value="RibuloseP-bd_barrel"/>
</dbReference>
<evidence type="ECO:0000256" key="5">
    <source>
        <dbReference type="ARBA" id="ARBA00023141"/>
    </source>
</evidence>
<dbReference type="GO" id="GO:0005829">
    <property type="term" value="C:cytosol"/>
    <property type="evidence" value="ECO:0007669"/>
    <property type="project" value="TreeGrafter"/>
</dbReference>
<protein>
    <recommendedName>
        <fullName evidence="8">Tryptophan synthase alpha chain</fullName>
        <ecNumber evidence="8">4.2.1.20</ecNumber>
    </recommendedName>
</protein>
<feature type="active site" description="Proton acceptor" evidence="8">
    <location>
        <position position="58"/>
    </location>
</feature>
<comment type="subunit">
    <text evidence="2 8">Tetramer of two alpha and two beta chains.</text>
</comment>
<dbReference type="CDD" id="cd04724">
    <property type="entry name" value="Tryptophan_synthase_alpha"/>
    <property type="match status" value="1"/>
</dbReference>
<sequence>MITSTPPSWAAARLDYALAISRAQNRAALGLYLPVGYPTRTASLDALHLMAQSADVLELGVPSASPHLDGPVIQEAAAQALASGFQMRDLFTAAVELTASSTTALLVMSYWAEIAAYGVDAFAEELVAAGGGGALIPDLPEAAAEHWYKAARKAGLYTVPLIPAHASDAHLAAMGAASSGMVYAPATPGRTGAQRPLSPYLPRLVRRLRVHTGLPVAVGIGISTPAHAAEASGFSDAVVVGSAVIRRMQDRSAAPAAAAAAAARDFAAGVRLAKQAVH</sequence>
<keyword evidence="4 8" id="KW-0822">Tryptophan biosynthesis</keyword>
<reference evidence="10 11" key="1">
    <citation type="submission" date="2020-06" db="EMBL/GenBank/DDBJ databases">
        <title>Genome mining for natural products.</title>
        <authorList>
            <person name="Zhang B."/>
            <person name="Shi J."/>
            <person name="Ge H."/>
        </authorList>
    </citation>
    <scope>NUCLEOTIDE SEQUENCE [LARGE SCALE GENOMIC DNA]</scope>
    <source>
        <strain evidence="10 11">NA02069</strain>
    </source>
</reference>
<evidence type="ECO:0000256" key="6">
    <source>
        <dbReference type="ARBA" id="ARBA00023239"/>
    </source>
</evidence>
<dbReference type="EMBL" id="CP056041">
    <property type="protein sequence ID" value="QKZ20321.1"/>
    <property type="molecule type" value="Genomic_DNA"/>
</dbReference>
<evidence type="ECO:0000256" key="4">
    <source>
        <dbReference type="ARBA" id="ARBA00022822"/>
    </source>
</evidence>
<evidence type="ECO:0000313" key="10">
    <source>
        <dbReference type="EMBL" id="QKZ20321.1"/>
    </source>
</evidence>
<keyword evidence="11" id="KW-1185">Reference proteome</keyword>
<comment type="pathway">
    <text evidence="1 8">Amino-acid biosynthesis; L-tryptophan biosynthesis; L-tryptophan from chorismate: step 5/5.</text>
</comment>
<dbReference type="InterPro" id="IPR013785">
    <property type="entry name" value="Aldolase_TIM"/>
</dbReference>
<dbReference type="HAMAP" id="MF_00131">
    <property type="entry name" value="Trp_synth_alpha"/>
    <property type="match status" value="1"/>
</dbReference>
<dbReference type="AlphaFoldDB" id="A0A7H8TA10"/>
<evidence type="ECO:0000256" key="3">
    <source>
        <dbReference type="ARBA" id="ARBA00022605"/>
    </source>
</evidence>
<dbReference type="InterPro" id="IPR002028">
    <property type="entry name" value="Trp_synthase_suA"/>
</dbReference>
<dbReference type="PANTHER" id="PTHR43406">
    <property type="entry name" value="TRYPTOPHAN SYNTHASE, ALPHA CHAIN"/>
    <property type="match status" value="1"/>
</dbReference>
<keyword evidence="3 8" id="KW-0028">Amino-acid biosynthesis</keyword>
<dbReference type="PANTHER" id="PTHR43406:SF1">
    <property type="entry name" value="TRYPTOPHAN SYNTHASE ALPHA CHAIN, CHLOROPLASTIC"/>
    <property type="match status" value="1"/>
</dbReference>
<proteinExistence type="inferred from homology"/>
<dbReference type="Proteomes" id="UP000509418">
    <property type="component" value="Chromosome"/>
</dbReference>